<dbReference type="SUPFAM" id="SSF56935">
    <property type="entry name" value="Porins"/>
    <property type="match status" value="1"/>
</dbReference>
<evidence type="ECO:0000256" key="1">
    <source>
        <dbReference type="SAM" id="Coils"/>
    </source>
</evidence>
<dbReference type="Proteomes" id="UP000196027">
    <property type="component" value="Chromosome"/>
</dbReference>
<dbReference type="EMBL" id="CP021425">
    <property type="protein sequence ID" value="ARU55723.1"/>
    <property type="molecule type" value="Genomic_DNA"/>
</dbReference>
<dbReference type="AlphaFoldDB" id="A0A1Y0I8J8"/>
<keyword evidence="2" id="KW-0732">Signal</keyword>
<evidence type="ECO:0000256" key="2">
    <source>
        <dbReference type="SAM" id="SignalP"/>
    </source>
</evidence>
<accession>A0A1Y0I8J8</accession>
<protein>
    <submittedName>
        <fullName evidence="3">Uncharacterized protein</fullName>
    </submittedName>
</protein>
<organism evidence="3 4">
    <name type="scientific">Oleiphilus messinensis</name>
    <dbReference type="NCBI Taxonomy" id="141451"/>
    <lineage>
        <taxon>Bacteria</taxon>
        <taxon>Pseudomonadati</taxon>
        <taxon>Pseudomonadota</taxon>
        <taxon>Gammaproteobacteria</taxon>
        <taxon>Oceanospirillales</taxon>
        <taxon>Oleiphilaceae</taxon>
        <taxon>Oleiphilus</taxon>
    </lineage>
</organism>
<reference evidence="3 4" key="1">
    <citation type="submission" date="2017-05" db="EMBL/GenBank/DDBJ databases">
        <title>Genomic insights into alkan degradation activity of Oleiphilus messinensis.</title>
        <authorList>
            <person name="Kozyavkin S.A."/>
            <person name="Slesarev A.I."/>
            <person name="Golyshin P.N."/>
            <person name="Korzhenkov A."/>
            <person name="Golyshina O.N."/>
            <person name="Toshchakov S.V."/>
        </authorList>
    </citation>
    <scope>NUCLEOTIDE SEQUENCE [LARGE SCALE GENOMIC DNA]</scope>
    <source>
        <strain evidence="3 4">ME102</strain>
    </source>
</reference>
<feature type="signal peptide" evidence="2">
    <location>
        <begin position="1"/>
        <end position="35"/>
    </location>
</feature>
<keyword evidence="4" id="KW-1185">Reference proteome</keyword>
<gene>
    <name evidence="3" type="ORF">OLMES_1648</name>
</gene>
<sequence length="304" mass="34563">MEQNPNQRSRTSRSGWRENTRLVLATALLSGSAFAADDARILELEKRINELEKQNKTQEATISTLQDDAEQQRDGMQQLFNLTKDINQGIRVSGFLSAAVAQVAIEEELQWGNEGPDNEVDWNSDSIVGLQISYSVTERLSAVLQMVSKGGFNSEFDADWFYLHYNFNESFSIMAGRIRPQFFMMSDYVEVGFTYPWIRPPVEVYDPIPTDVGQGVSFNYVTHWDDWEFRAHLQALQSEDQGTVSQFDAQILVAAFELSYNDWTLGLRKSNMQVDVLLQNEVLRRGSSILEQIAIGRSGYSESI</sequence>
<proteinExistence type="predicted"/>
<feature type="coiled-coil region" evidence="1">
    <location>
        <begin position="34"/>
        <end position="68"/>
    </location>
</feature>
<dbReference type="KEGG" id="ome:OLMES_1648"/>
<feature type="chain" id="PRO_5012123779" evidence="2">
    <location>
        <begin position="36"/>
        <end position="304"/>
    </location>
</feature>
<keyword evidence="1" id="KW-0175">Coiled coil</keyword>
<name>A0A1Y0I8J8_9GAMM</name>
<evidence type="ECO:0000313" key="3">
    <source>
        <dbReference type="EMBL" id="ARU55723.1"/>
    </source>
</evidence>
<evidence type="ECO:0000313" key="4">
    <source>
        <dbReference type="Proteomes" id="UP000196027"/>
    </source>
</evidence>
<dbReference type="RefSeq" id="WP_087460796.1">
    <property type="nucleotide sequence ID" value="NZ_CP021425.1"/>
</dbReference>
<dbReference type="OrthoDB" id="197869at2"/>